<protein>
    <recommendedName>
        <fullName evidence="3">Bacteriophage protein</fullName>
    </recommendedName>
</protein>
<keyword evidence="2" id="KW-1185">Reference proteome</keyword>
<evidence type="ECO:0000313" key="2">
    <source>
        <dbReference type="Proteomes" id="UP000054977"/>
    </source>
</evidence>
<evidence type="ECO:0000313" key="1">
    <source>
        <dbReference type="EMBL" id="SAL56969.1"/>
    </source>
</evidence>
<proteinExistence type="predicted"/>
<dbReference type="Pfam" id="PF05973">
    <property type="entry name" value="Gp49"/>
    <property type="match status" value="1"/>
</dbReference>
<dbReference type="STRING" id="326474.AWB65_04977"/>
<accession>A0A158IL58</accession>
<gene>
    <name evidence="1" type="ORF">AWB65_04977</name>
</gene>
<dbReference type="Proteomes" id="UP000054977">
    <property type="component" value="Unassembled WGS sequence"/>
</dbReference>
<reference evidence="1" key="1">
    <citation type="submission" date="2016-01" db="EMBL/GenBank/DDBJ databases">
        <authorList>
            <person name="Peeters C."/>
        </authorList>
    </citation>
    <scope>NUCLEOTIDE SEQUENCE [LARGE SCALE GENOMIC DNA]</scope>
    <source>
        <strain evidence="1">LMG 22934</strain>
    </source>
</reference>
<dbReference type="EMBL" id="FCNW02000035">
    <property type="protein sequence ID" value="SAL56969.1"/>
    <property type="molecule type" value="Genomic_DNA"/>
</dbReference>
<dbReference type="AlphaFoldDB" id="A0A158IL58"/>
<comment type="caution">
    <text evidence="1">The sequence shown here is derived from an EMBL/GenBank/DDBJ whole genome shotgun (WGS) entry which is preliminary data.</text>
</comment>
<organism evidence="1 2">
    <name type="scientific">Caballeronia humi</name>
    <dbReference type="NCBI Taxonomy" id="326474"/>
    <lineage>
        <taxon>Bacteria</taxon>
        <taxon>Pseudomonadati</taxon>
        <taxon>Pseudomonadota</taxon>
        <taxon>Betaproteobacteria</taxon>
        <taxon>Burkholderiales</taxon>
        <taxon>Burkholderiaceae</taxon>
        <taxon>Caballeronia</taxon>
    </lineage>
</organism>
<dbReference type="OrthoDB" id="9797093at2"/>
<evidence type="ECO:0008006" key="3">
    <source>
        <dbReference type="Google" id="ProtNLM"/>
    </source>
</evidence>
<name>A0A158IL58_9BURK</name>
<dbReference type="InterPro" id="IPR009241">
    <property type="entry name" value="HigB-like"/>
</dbReference>
<dbReference type="RefSeq" id="WP_087669668.1">
    <property type="nucleotide sequence ID" value="NZ_FCNW02000035.1"/>
</dbReference>
<sequence>MEPDAKPLIWVGSSKKDLCALPDDVRRFFGHALDIAQRGNHHRAAKALRGFTGAGVLEVVEDAAGGTYRAVYTVRYREAVFVLHCFQKKSKCGIGTPSEEMDIVRARLKVAENLAKELQNEKTYR</sequence>